<evidence type="ECO:0000313" key="7">
    <source>
        <dbReference type="Proteomes" id="UP000606494"/>
    </source>
</evidence>
<dbReference type="InterPro" id="IPR013740">
    <property type="entry name" value="Redoxin"/>
</dbReference>
<feature type="domain" description="Redoxin" evidence="5">
    <location>
        <begin position="90"/>
        <end position="197"/>
    </location>
</feature>
<protein>
    <submittedName>
        <fullName evidence="6">Redoxin domain-containing protein</fullName>
    </submittedName>
</protein>
<evidence type="ECO:0000259" key="5">
    <source>
        <dbReference type="Pfam" id="PF08534"/>
    </source>
</evidence>
<keyword evidence="7" id="KW-1185">Reference proteome</keyword>
<evidence type="ECO:0000256" key="1">
    <source>
        <dbReference type="ARBA" id="ARBA00004196"/>
    </source>
</evidence>
<accession>A0ABR7Y439</accession>
<dbReference type="PANTHER" id="PTHR42852:SF6">
    <property type="entry name" value="THIOL:DISULFIDE INTERCHANGE PROTEIN DSBE"/>
    <property type="match status" value="1"/>
</dbReference>
<dbReference type="Proteomes" id="UP000606494">
    <property type="component" value="Unassembled WGS sequence"/>
</dbReference>
<dbReference type="EMBL" id="JACNYK010000002">
    <property type="protein sequence ID" value="MBD1426075.1"/>
    <property type="molecule type" value="Genomic_DNA"/>
</dbReference>
<dbReference type="SUPFAM" id="SSF52833">
    <property type="entry name" value="Thioredoxin-like"/>
    <property type="match status" value="1"/>
</dbReference>
<proteinExistence type="predicted"/>
<dbReference type="Pfam" id="PF08534">
    <property type="entry name" value="Redoxin"/>
    <property type="match status" value="1"/>
</dbReference>
<keyword evidence="2" id="KW-0201">Cytochrome c-type biogenesis</keyword>
<evidence type="ECO:0000313" key="6">
    <source>
        <dbReference type="EMBL" id="MBD1426075.1"/>
    </source>
</evidence>
<reference evidence="6 7" key="1">
    <citation type="submission" date="2020-08" db="EMBL/GenBank/DDBJ databases">
        <title>Sphingobacterium sp. DN00404 isolated from aquaculture water.</title>
        <authorList>
            <person name="Zhang M."/>
        </authorList>
    </citation>
    <scope>NUCLEOTIDE SEQUENCE [LARGE SCALE GENOMIC DNA]</scope>
    <source>
        <strain evidence="6 7">KCTC 32294</strain>
    </source>
</reference>
<organism evidence="6 7">
    <name type="scientific">Sphingobacterium arenae</name>
    <dbReference type="NCBI Taxonomy" id="1280598"/>
    <lineage>
        <taxon>Bacteria</taxon>
        <taxon>Pseudomonadati</taxon>
        <taxon>Bacteroidota</taxon>
        <taxon>Sphingobacteriia</taxon>
        <taxon>Sphingobacteriales</taxon>
        <taxon>Sphingobacteriaceae</taxon>
        <taxon>Sphingobacterium</taxon>
    </lineage>
</organism>
<comment type="caution">
    <text evidence="6">The sequence shown here is derived from an EMBL/GenBank/DDBJ whole genome shotgun (WGS) entry which is preliminary data.</text>
</comment>
<dbReference type="InterPro" id="IPR050553">
    <property type="entry name" value="Thioredoxin_ResA/DsbE_sf"/>
</dbReference>
<gene>
    <name evidence="6" type="ORF">H8B17_10820</name>
</gene>
<dbReference type="RefSeq" id="WP_190309177.1">
    <property type="nucleotide sequence ID" value="NZ_JACNYK010000002.1"/>
</dbReference>
<dbReference type="InterPro" id="IPR036249">
    <property type="entry name" value="Thioredoxin-like_sf"/>
</dbReference>
<sequence>MTSKNKAMPFMAVWLCFSRRSFPVMALKNKGVLLYGLLCFMLFNLSTAWAQSAESRTAEGQSEIKPLQIGDTIPEELWNLPLQVVNHPDGKDTITLNDYRNKKLIILDFWNTGCGSCIASFDKVGDLNAEFKEDVAILLCNSYYRDSREKVNAVLNKSVLNFRVPSSLNSLELNAYFPHRFVPHIVWIGNDGKVLSTSSSSEMDSIQIANYLNGELLDLVTKEDDVDFEPNMPLLVNGNGASEGSFRYRSIFIDEIKGIGRTVGWKKYNGGTRFYALNQSVLNLLKIAWPALAGTPDNRVDINSIVLDLNDGDTQLRFCYELIVPQKQNEAVHKLIRDDIERYTQLTVIETMERRPYWVITTRDDLTKREIRSDGQKDKRNARRDMKLSEAVMRLNYIADIPLVLEQRAKGDDPPISIELPENQLDMQTLKRILEEAGLLVEERVGDIEVFKVADIKG</sequence>
<comment type="subcellular location">
    <subcellularLocation>
        <location evidence="1">Cell envelope</location>
    </subcellularLocation>
</comment>
<evidence type="ECO:0000256" key="2">
    <source>
        <dbReference type="ARBA" id="ARBA00022748"/>
    </source>
</evidence>
<evidence type="ECO:0000256" key="4">
    <source>
        <dbReference type="ARBA" id="ARBA00023284"/>
    </source>
</evidence>
<keyword evidence="4" id="KW-0676">Redox-active center</keyword>
<evidence type="ECO:0000256" key="3">
    <source>
        <dbReference type="ARBA" id="ARBA00023157"/>
    </source>
</evidence>
<keyword evidence="3" id="KW-1015">Disulfide bond</keyword>
<dbReference type="PANTHER" id="PTHR42852">
    <property type="entry name" value="THIOL:DISULFIDE INTERCHANGE PROTEIN DSBE"/>
    <property type="match status" value="1"/>
</dbReference>
<dbReference type="Gene3D" id="3.40.30.10">
    <property type="entry name" value="Glutaredoxin"/>
    <property type="match status" value="1"/>
</dbReference>
<name>A0ABR7Y439_9SPHI</name>